<sequence length="632" mass="65860">MSLYAGIDIKGGPPSSSSGSGSGATVGTASGASPSQSPLDPKNNPSSSSTASTSSSNGQWSAALRFAPVPRKKAPTITAPSRPLYASISASTPAAAITSVGAGIGAPTSASKIQPYAPSATATATASASASAASAPSLPPPKDDPSSIRPRSQIIRPPPITLDENDVNGFAQTAQGKKLAKKAAYASGAFGGSSSGGGGMGMGAKKQKELVLFGDDVVYDPLRPCDYSAYKAYVQGLRKQRRQQREEEERAPIKKARLFAPPTFYDSADPTQTSSLTTTSTPAPAPAPEFAMKREETGEEAYLRRLAMSSGANKPPVAPPAPPRAAVPAPPPPPSTFIPSFAPPLPSFIPQTYPAPSATDSTTLPPSEPPRPYSANESIQGRVDPSSVQLSEAQIKAREIAEKLGRLAKMNPGMGESGIGGDGMEATGPSTGTGAVQSMGDYQPAEGAFDPSLPFAQRMMAKFGWEKGKGLGATESGMTSALSVSKNPLPTKKNVSNPSAPPNSSTSTIAAHSNRIIDRSKEGRKTQLDHQWGEPSRIVLLTNLCTVSELDDDLTNEVAEEAAKFGVVERCLYRIIKSPEGGQEEVRVFLVMSGLAGGYNGCRTFDGRFFGGKTVRARYYDEKAFERGEWGL</sequence>
<dbReference type="Proteomes" id="UP000249723">
    <property type="component" value="Unassembled WGS sequence"/>
</dbReference>
<dbReference type="InterPro" id="IPR012677">
    <property type="entry name" value="Nucleotide-bd_a/b_plait_sf"/>
</dbReference>
<dbReference type="STRING" id="289078.A0A2X0M6T5"/>
<reference evidence="9" key="1">
    <citation type="submission" date="2016-10" db="EMBL/GenBank/DDBJ databases">
        <authorList>
            <person name="Jeantristanb JTB J.-T."/>
            <person name="Ricardo R."/>
        </authorList>
    </citation>
    <scope>NUCLEOTIDE SEQUENCE [LARGE SCALE GENOMIC DNA]</scope>
</reference>
<keyword evidence="2" id="KW-0507">mRNA processing</keyword>
<evidence type="ECO:0000256" key="4">
    <source>
        <dbReference type="ARBA" id="ARBA00023187"/>
    </source>
</evidence>
<feature type="region of interest" description="Disordered" evidence="6">
    <location>
        <begin position="107"/>
        <end position="166"/>
    </location>
</feature>
<dbReference type="InterPro" id="IPR040052">
    <property type="entry name" value="RBM17"/>
</dbReference>
<dbReference type="InterPro" id="IPR000467">
    <property type="entry name" value="G_patch_dom"/>
</dbReference>
<proteinExistence type="predicted"/>
<dbReference type="AlphaFoldDB" id="A0A2X0M6T5"/>
<evidence type="ECO:0000256" key="1">
    <source>
        <dbReference type="ARBA" id="ARBA00004123"/>
    </source>
</evidence>
<feature type="region of interest" description="Disordered" evidence="6">
    <location>
        <begin position="239"/>
        <end position="389"/>
    </location>
</feature>
<evidence type="ECO:0000313" key="9">
    <source>
        <dbReference type="Proteomes" id="UP000249723"/>
    </source>
</evidence>
<feature type="compositionally biased region" description="Low complexity" evidence="6">
    <location>
        <begin position="496"/>
        <end position="511"/>
    </location>
</feature>
<name>A0A2X0M6T5_9BASI</name>
<feature type="compositionally biased region" description="Basic and acidic residues" evidence="6">
    <location>
        <begin position="243"/>
        <end position="252"/>
    </location>
</feature>
<feature type="region of interest" description="Disordered" evidence="6">
    <location>
        <begin position="478"/>
        <end position="529"/>
    </location>
</feature>
<dbReference type="GO" id="GO:0071011">
    <property type="term" value="C:precatalytic spliceosome"/>
    <property type="evidence" value="ECO:0007669"/>
    <property type="project" value="TreeGrafter"/>
</dbReference>
<feature type="compositionally biased region" description="Basic and acidic residues" evidence="6">
    <location>
        <begin position="515"/>
        <end position="529"/>
    </location>
</feature>
<feature type="compositionally biased region" description="Low complexity" evidence="6">
    <location>
        <begin position="117"/>
        <end position="136"/>
    </location>
</feature>
<feature type="compositionally biased region" description="Low complexity" evidence="6">
    <location>
        <begin position="11"/>
        <end position="35"/>
    </location>
</feature>
<organism evidence="8 9">
    <name type="scientific">Microbotryum saponariae</name>
    <dbReference type="NCBI Taxonomy" id="289078"/>
    <lineage>
        <taxon>Eukaryota</taxon>
        <taxon>Fungi</taxon>
        <taxon>Dikarya</taxon>
        <taxon>Basidiomycota</taxon>
        <taxon>Pucciniomycotina</taxon>
        <taxon>Microbotryomycetes</taxon>
        <taxon>Microbotryales</taxon>
        <taxon>Microbotryaceae</taxon>
        <taxon>Microbotryum</taxon>
    </lineage>
</organism>
<feature type="compositionally biased region" description="Low complexity" evidence="6">
    <location>
        <begin position="46"/>
        <end position="56"/>
    </location>
</feature>
<dbReference type="PANTHER" id="PTHR13288">
    <property type="entry name" value="SPLICING FACTOR 45 SPF45"/>
    <property type="match status" value="1"/>
</dbReference>
<feature type="compositionally biased region" description="Polar residues" evidence="6">
    <location>
        <begin position="478"/>
        <end position="488"/>
    </location>
</feature>
<evidence type="ECO:0000259" key="7">
    <source>
        <dbReference type="PROSITE" id="PS50174"/>
    </source>
</evidence>
<dbReference type="GO" id="GO:0003723">
    <property type="term" value="F:RNA binding"/>
    <property type="evidence" value="ECO:0007669"/>
    <property type="project" value="UniProtKB-KW"/>
</dbReference>
<keyword evidence="4" id="KW-0508">mRNA splicing</keyword>
<evidence type="ECO:0000256" key="2">
    <source>
        <dbReference type="ARBA" id="ARBA00022664"/>
    </source>
</evidence>
<accession>A0A2X0M6T5</accession>
<dbReference type="FunFam" id="3.30.70.330:FF:000382">
    <property type="entry name" value="G-patch domain-containing protein"/>
    <property type="match status" value="1"/>
</dbReference>
<keyword evidence="3" id="KW-0694">RNA-binding</keyword>
<dbReference type="PANTHER" id="PTHR13288:SF8">
    <property type="entry name" value="SPLICING FACTOR 45"/>
    <property type="match status" value="1"/>
</dbReference>
<protein>
    <submittedName>
        <fullName evidence="8">BZ3500_MvSof-1268-A1-R1_Chr3-1g05765 protein</fullName>
    </submittedName>
</protein>
<keyword evidence="9" id="KW-1185">Reference proteome</keyword>
<dbReference type="GO" id="GO:0045292">
    <property type="term" value="P:mRNA cis splicing, via spliceosome"/>
    <property type="evidence" value="ECO:0007669"/>
    <property type="project" value="InterPro"/>
</dbReference>
<feature type="region of interest" description="Disordered" evidence="6">
    <location>
        <begin position="1"/>
        <end position="83"/>
    </location>
</feature>
<dbReference type="Pfam" id="PF01585">
    <property type="entry name" value="G-patch"/>
    <property type="match status" value="1"/>
</dbReference>
<evidence type="ECO:0000313" key="8">
    <source>
        <dbReference type="EMBL" id="SCZ99014.1"/>
    </source>
</evidence>
<evidence type="ECO:0000256" key="3">
    <source>
        <dbReference type="ARBA" id="ARBA00022884"/>
    </source>
</evidence>
<feature type="compositionally biased region" description="Pro residues" evidence="6">
    <location>
        <begin position="316"/>
        <end position="347"/>
    </location>
</feature>
<evidence type="ECO:0000256" key="5">
    <source>
        <dbReference type="ARBA" id="ARBA00023242"/>
    </source>
</evidence>
<dbReference type="CDD" id="cd12374">
    <property type="entry name" value="RRM_UHM_SPF45_PUF60"/>
    <property type="match status" value="1"/>
</dbReference>
<keyword evidence="5" id="KW-0539">Nucleus</keyword>
<dbReference type="PROSITE" id="PS50174">
    <property type="entry name" value="G_PATCH"/>
    <property type="match status" value="1"/>
</dbReference>
<dbReference type="EMBL" id="FMWP01000096">
    <property type="protein sequence ID" value="SCZ99014.1"/>
    <property type="molecule type" value="Genomic_DNA"/>
</dbReference>
<feature type="compositionally biased region" description="Low complexity" evidence="6">
    <location>
        <begin position="270"/>
        <end position="282"/>
    </location>
</feature>
<feature type="domain" description="G-patch" evidence="7">
    <location>
        <begin position="452"/>
        <end position="500"/>
    </location>
</feature>
<evidence type="ECO:0000256" key="6">
    <source>
        <dbReference type="SAM" id="MobiDB-lite"/>
    </source>
</evidence>
<comment type="subcellular location">
    <subcellularLocation>
        <location evidence="1">Nucleus</location>
    </subcellularLocation>
</comment>
<dbReference type="OrthoDB" id="5411533at2759"/>
<dbReference type="SMART" id="SM00443">
    <property type="entry name" value="G_patch"/>
    <property type="match status" value="1"/>
</dbReference>
<dbReference type="Gene3D" id="3.30.70.330">
    <property type="match status" value="1"/>
</dbReference>
<gene>
    <name evidence="8" type="ORF">BZ3500_MVSOF-1268-A1-R1_CHR3-1G05765</name>
</gene>